<sequence>MSIVDHLRDGPAYLDYNATTPVDPEVVEAMLPYLTTHFGNPSSSHAYGRSAATAVAAARAQVAALIGAAPEEIVFTSTGSEANALALQGAMLPALRTGRNHLITQITEHPSVLETCEALKRRHGIWVTYLAVDEHGSVDPEALRRSVNERTALVSLQFANGETGTIHPIPQLADIAHEAGALFHTDAAQAMGKIPVDVGLLGVDLLTLVGHKFYAPKGIAALRIRKPLHLEPVISGGGQERAQRAGTENVAALVGLGAAAAKAARLLSTEPRRLAGLRDLLQRTLEAAFPGRTQVNGHPSERLPNTLNISVSGIVAADVLSATSEVAASTASACHSGTHRPSDVLLAMGHSTERALAAFRLSLGRWTGEGDVDRAARALTAQIRKGPDTA</sequence>
<dbReference type="InterPro" id="IPR015424">
    <property type="entry name" value="PyrdxlP-dep_Trfase"/>
</dbReference>
<organism evidence="10 11">
    <name type="scientific">Streptomyces chiangmaiensis</name>
    <dbReference type="NCBI Taxonomy" id="766497"/>
    <lineage>
        <taxon>Bacteria</taxon>
        <taxon>Bacillati</taxon>
        <taxon>Actinomycetota</taxon>
        <taxon>Actinomycetes</taxon>
        <taxon>Kitasatosporales</taxon>
        <taxon>Streptomycetaceae</taxon>
        <taxon>Streptomyces</taxon>
    </lineage>
</organism>
<dbReference type="Proteomes" id="UP001333996">
    <property type="component" value="Unassembled WGS sequence"/>
</dbReference>
<evidence type="ECO:0000256" key="7">
    <source>
        <dbReference type="ARBA" id="ARBA00023014"/>
    </source>
</evidence>
<evidence type="ECO:0000256" key="4">
    <source>
        <dbReference type="ARBA" id="ARBA00022723"/>
    </source>
</evidence>
<dbReference type="InterPro" id="IPR015422">
    <property type="entry name" value="PyrdxlP-dep_Trfase_small"/>
</dbReference>
<evidence type="ECO:0000256" key="8">
    <source>
        <dbReference type="ARBA" id="ARBA00050776"/>
    </source>
</evidence>
<comment type="caution">
    <text evidence="10">The sequence shown here is derived from an EMBL/GenBank/DDBJ whole genome shotgun (WGS) entry which is preliminary data.</text>
</comment>
<dbReference type="Gene3D" id="1.10.260.50">
    <property type="match status" value="1"/>
</dbReference>
<name>A0ABU7FRL9_9ACTN</name>
<dbReference type="RefSeq" id="WP_329511130.1">
    <property type="nucleotide sequence ID" value="NZ_BAAAYZ010000024.1"/>
</dbReference>
<keyword evidence="7" id="KW-0411">Iron-sulfur</keyword>
<evidence type="ECO:0000259" key="9">
    <source>
        <dbReference type="Pfam" id="PF00266"/>
    </source>
</evidence>
<dbReference type="Gene3D" id="3.40.640.10">
    <property type="entry name" value="Type I PLP-dependent aspartate aminotransferase-like (Major domain)"/>
    <property type="match status" value="1"/>
</dbReference>
<evidence type="ECO:0000256" key="1">
    <source>
        <dbReference type="ARBA" id="ARBA00001933"/>
    </source>
</evidence>
<dbReference type="InterPro" id="IPR015421">
    <property type="entry name" value="PyrdxlP-dep_Trfase_major"/>
</dbReference>
<comment type="similarity">
    <text evidence="2">Belongs to the class-V pyridoxal-phosphate-dependent aminotransferase family. NifS/IscS subfamily.</text>
</comment>
<keyword evidence="5" id="KW-0663">Pyridoxal phosphate</keyword>
<dbReference type="InterPro" id="IPR016454">
    <property type="entry name" value="Cysteine_dSase"/>
</dbReference>
<dbReference type="InterPro" id="IPR000192">
    <property type="entry name" value="Aminotrans_V_dom"/>
</dbReference>
<dbReference type="PIRSF" id="PIRSF005572">
    <property type="entry name" value="NifS"/>
    <property type="match status" value="1"/>
</dbReference>
<evidence type="ECO:0000256" key="5">
    <source>
        <dbReference type="ARBA" id="ARBA00022898"/>
    </source>
</evidence>
<dbReference type="PANTHER" id="PTHR11601:SF34">
    <property type="entry name" value="CYSTEINE DESULFURASE"/>
    <property type="match status" value="1"/>
</dbReference>
<comment type="catalytic activity">
    <reaction evidence="8">
        <text>(sulfur carrier)-H + L-cysteine = (sulfur carrier)-SH + L-alanine</text>
        <dbReference type="Rhea" id="RHEA:43892"/>
        <dbReference type="Rhea" id="RHEA-COMP:14737"/>
        <dbReference type="Rhea" id="RHEA-COMP:14739"/>
        <dbReference type="ChEBI" id="CHEBI:29917"/>
        <dbReference type="ChEBI" id="CHEBI:35235"/>
        <dbReference type="ChEBI" id="CHEBI:57972"/>
        <dbReference type="ChEBI" id="CHEBI:64428"/>
        <dbReference type="EC" id="2.8.1.7"/>
    </reaction>
</comment>
<evidence type="ECO:0000256" key="6">
    <source>
        <dbReference type="ARBA" id="ARBA00023004"/>
    </source>
</evidence>
<evidence type="ECO:0000256" key="3">
    <source>
        <dbReference type="ARBA" id="ARBA00022679"/>
    </source>
</evidence>
<comment type="cofactor">
    <cofactor evidence="1">
        <name>pyridoxal 5'-phosphate</name>
        <dbReference type="ChEBI" id="CHEBI:597326"/>
    </cofactor>
</comment>
<dbReference type="Pfam" id="PF00266">
    <property type="entry name" value="Aminotran_5"/>
    <property type="match status" value="1"/>
</dbReference>
<dbReference type="Gene3D" id="3.90.1150.10">
    <property type="entry name" value="Aspartate Aminotransferase, domain 1"/>
    <property type="match status" value="1"/>
</dbReference>
<evidence type="ECO:0000313" key="10">
    <source>
        <dbReference type="EMBL" id="MED7826737.1"/>
    </source>
</evidence>
<gene>
    <name evidence="10" type="ORF">VXC91_33545</name>
</gene>
<feature type="domain" description="Aminotransferase class V" evidence="9">
    <location>
        <begin position="13"/>
        <end position="374"/>
    </location>
</feature>
<evidence type="ECO:0000313" key="11">
    <source>
        <dbReference type="Proteomes" id="UP001333996"/>
    </source>
</evidence>
<keyword evidence="6" id="KW-0408">Iron</keyword>
<keyword evidence="4" id="KW-0479">Metal-binding</keyword>
<reference evidence="10" key="1">
    <citation type="submission" date="2024-01" db="EMBL/GenBank/DDBJ databases">
        <title>First draft genome sequence data of TA4-1, the type strain of Gram-positive actinobacterium Streptomyces chiangmaiensis.</title>
        <authorList>
            <person name="Yasawong M."/>
            <person name="Nantapong N."/>
        </authorList>
    </citation>
    <scope>NUCLEOTIDE SEQUENCE</scope>
    <source>
        <strain evidence="10">TA4-1</strain>
    </source>
</reference>
<accession>A0ABU7FRL9</accession>
<evidence type="ECO:0000256" key="2">
    <source>
        <dbReference type="ARBA" id="ARBA00006490"/>
    </source>
</evidence>
<dbReference type="PANTHER" id="PTHR11601">
    <property type="entry name" value="CYSTEINE DESULFURYLASE FAMILY MEMBER"/>
    <property type="match status" value="1"/>
</dbReference>
<dbReference type="SUPFAM" id="SSF53383">
    <property type="entry name" value="PLP-dependent transferases"/>
    <property type="match status" value="1"/>
</dbReference>
<proteinExistence type="inferred from homology"/>
<protein>
    <submittedName>
        <fullName evidence="10">Cysteine desulfurase family protein</fullName>
    </submittedName>
</protein>
<keyword evidence="11" id="KW-1185">Reference proteome</keyword>
<dbReference type="EMBL" id="JAYWVC010000176">
    <property type="protein sequence ID" value="MED7826737.1"/>
    <property type="molecule type" value="Genomic_DNA"/>
</dbReference>
<keyword evidence="3" id="KW-0808">Transferase</keyword>